<accession>A0A8H8QZ90</accession>
<feature type="domain" description="Heterokaryon incompatibility" evidence="1">
    <location>
        <begin position="191"/>
        <end position="253"/>
    </location>
</feature>
<gene>
    <name evidence="2" type="ORF">LHYA1_G005844</name>
</gene>
<reference evidence="2 3" key="1">
    <citation type="submission" date="2018-05" db="EMBL/GenBank/DDBJ databases">
        <title>Genome sequencing and assembly of the regulated plant pathogen Lachnellula willkommii and related sister species for the development of diagnostic species identification markers.</title>
        <authorList>
            <person name="Giroux E."/>
            <person name="Bilodeau G."/>
        </authorList>
    </citation>
    <scope>NUCLEOTIDE SEQUENCE [LARGE SCALE GENOMIC DNA]</scope>
    <source>
        <strain evidence="2 3">CBS 185.66</strain>
    </source>
</reference>
<organism evidence="2 3">
    <name type="scientific">Lachnellula hyalina</name>
    <dbReference type="NCBI Taxonomy" id="1316788"/>
    <lineage>
        <taxon>Eukaryota</taxon>
        <taxon>Fungi</taxon>
        <taxon>Dikarya</taxon>
        <taxon>Ascomycota</taxon>
        <taxon>Pezizomycotina</taxon>
        <taxon>Leotiomycetes</taxon>
        <taxon>Helotiales</taxon>
        <taxon>Lachnaceae</taxon>
        <taxon>Lachnellula</taxon>
    </lineage>
</organism>
<dbReference type="PANTHER" id="PTHR33112">
    <property type="entry name" value="DOMAIN PROTEIN, PUTATIVE-RELATED"/>
    <property type="match status" value="1"/>
</dbReference>
<name>A0A8H8QZ90_9HELO</name>
<comment type="caution">
    <text evidence="2">The sequence shown here is derived from an EMBL/GenBank/DDBJ whole genome shotgun (WGS) entry which is preliminary data.</text>
</comment>
<protein>
    <recommendedName>
        <fullName evidence="1">Heterokaryon incompatibility domain-containing protein</fullName>
    </recommendedName>
</protein>
<dbReference type="AlphaFoldDB" id="A0A8H8QZ90"/>
<dbReference type="RefSeq" id="XP_031003678.1">
    <property type="nucleotide sequence ID" value="XM_031150788.1"/>
</dbReference>
<evidence type="ECO:0000313" key="3">
    <source>
        <dbReference type="Proteomes" id="UP000431533"/>
    </source>
</evidence>
<proteinExistence type="predicted"/>
<dbReference type="EMBL" id="QGMH01000113">
    <property type="protein sequence ID" value="TVY24890.1"/>
    <property type="molecule type" value="Genomic_DNA"/>
</dbReference>
<dbReference type="PANTHER" id="PTHR33112:SF16">
    <property type="entry name" value="HETEROKARYON INCOMPATIBILITY DOMAIN-CONTAINING PROTEIN"/>
    <property type="match status" value="1"/>
</dbReference>
<dbReference type="InterPro" id="IPR010730">
    <property type="entry name" value="HET"/>
</dbReference>
<evidence type="ECO:0000259" key="1">
    <source>
        <dbReference type="Pfam" id="PF06985"/>
    </source>
</evidence>
<dbReference type="OrthoDB" id="5347061at2759"/>
<evidence type="ECO:0000313" key="2">
    <source>
        <dbReference type="EMBL" id="TVY24890.1"/>
    </source>
</evidence>
<dbReference type="Pfam" id="PF06985">
    <property type="entry name" value="HET"/>
    <property type="match status" value="1"/>
</dbReference>
<dbReference type="GeneID" id="41986042"/>
<dbReference type="Proteomes" id="UP000431533">
    <property type="component" value="Unassembled WGS sequence"/>
</dbReference>
<keyword evidence="3" id="KW-1185">Reference proteome</keyword>
<sequence>MEPVVAKICAFCQDLVLLKEEPSKSRAHYPTLALLEQSSQSCCMCRMLVNADIFEDARKHSPIYDVEHEAIYFQVEVEEIHANSELCWAILETRLRVREYAVPGTFSSTTCCINSINANRPIWKTATISFPDKISVLKDWLHNCEPKHEKCKPPVHQMPKRLIDVGRLGGAHPRIVMSQDLKKQSTSPIKYTTLSYCWGRANFCTTKENETLHKQELDYEYLPQTLKDAITVTRQLSIPYIWIDALCIVQDDPAE</sequence>